<evidence type="ECO:0000256" key="1">
    <source>
        <dbReference type="SAM" id="MobiDB-lite"/>
    </source>
</evidence>
<dbReference type="EMBL" id="RHLD01000006">
    <property type="protein sequence ID" value="TPP55669.1"/>
    <property type="molecule type" value="Genomic_DNA"/>
</dbReference>
<evidence type="ECO:0000313" key="3">
    <source>
        <dbReference type="Proteomes" id="UP000318821"/>
    </source>
</evidence>
<feature type="region of interest" description="Disordered" evidence="1">
    <location>
        <begin position="74"/>
        <end position="94"/>
    </location>
</feature>
<comment type="caution">
    <text evidence="2">The sequence shown here is derived from an EMBL/GenBank/DDBJ whole genome shotgun (WGS) entry which is preliminary data.</text>
</comment>
<dbReference type="AlphaFoldDB" id="A0A504Y6A5"/>
<proteinExistence type="predicted"/>
<protein>
    <submittedName>
        <fullName evidence="2">Uncharacterized protein</fullName>
    </submittedName>
</protein>
<dbReference type="VEuPathDB" id="TriTrypDB:LdCL_100012000"/>
<organism evidence="2 3">
    <name type="scientific">Leishmania donovani</name>
    <dbReference type="NCBI Taxonomy" id="5661"/>
    <lineage>
        <taxon>Eukaryota</taxon>
        <taxon>Discoba</taxon>
        <taxon>Euglenozoa</taxon>
        <taxon>Kinetoplastea</taxon>
        <taxon>Metakinetoplastina</taxon>
        <taxon>Trypanosomatida</taxon>
        <taxon>Trypanosomatidae</taxon>
        <taxon>Leishmaniinae</taxon>
        <taxon>Leishmania</taxon>
    </lineage>
</organism>
<dbReference type="VEuPathDB" id="TriTrypDB:LDHU3_27.2590"/>
<dbReference type="VEuPathDB" id="TriTrypDB:LdCL_270023900"/>
<dbReference type="Proteomes" id="UP000318821">
    <property type="component" value="Unassembled WGS sequence"/>
</dbReference>
<reference evidence="3" key="1">
    <citation type="submission" date="2019-02" db="EMBL/GenBank/DDBJ databases">
        <title>FDA dAtabase for Regulatory Grade micrObial Sequences (FDA-ARGOS): Supporting development and validation of Infectious Disease Dx tests.</title>
        <authorList>
            <person name="Duncan R."/>
            <person name="Fisher C."/>
            <person name="Tallon L."/>
            <person name="Sadzewicz L."/>
            <person name="Sengamalay N."/>
            <person name="Ott S."/>
            <person name="Godinez A."/>
            <person name="Nagaraj S."/>
            <person name="Vavikolanu K."/>
            <person name="Vyas G."/>
            <person name="Nadendla S."/>
            <person name="Aluvathingal J."/>
            <person name="Sichtig H."/>
        </authorList>
    </citation>
    <scope>NUCLEOTIDE SEQUENCE [LARGE SCALE GENOMIC DNA]</scope>
    <source>
        <strain evidence="3">FDAARGOS_360</strain>
    </source>
</reference>
<sequence length="300" mass="32095">MTKPRVAKGLRGSGRITPATRGHPMGTEDRGKAGVLRTWGFWLRMARSLMLLREGVQVSGECIHRLEAAVSRFTDSRPRPLPGDEAGGAEDPRPLVRLPSSVLDLWNARKASLQGRHSVCRLILLVASTAERMNAPEAAAQAATAPSAANGPQLQSVNTVRPGATGMPAPPSDLWPGEPAFDLAGRGCRPQAPFAAGRGGAVVVVFSTIYGVAFNGCVMTPRETRDIALALKRAFDCLLTPAWLSRGLTLCSAISRYERTMDPMALMARYNESQHSQNSTVPGCPYHGDTPSEVCGDPRT</sequence>
<accession>A0A504Y6A5</accession>
<dbReference type="VEuPathDB" id="TriTrypDB:LDHU3_10.0820"/>
<gene>
    <name evidence="2" type="ORF">CGC20_11315</name>
</gene>
<evidence type="ECO:0000313" key="2">
    <source>
        <dbReference type="EMBL" id="TPP55669.1"/>
    </source>
</evidence>
<feature type="region of interest" description="Disordered" evidence="1">
    <location>
        <begin position="1"/>
        <end position="30"/>
    </location>
</feature>
<name>A0A504Y6A5_LEIDO</name>
<feature type="region of interest" description="Disordered" evidence="1">
    <location>
        <begin position="279"/>
        <end position="300"/>
    </location>
</feature>